<name>A0A127F9K0_STEDE</name>
<gene>
    <name evidence="2" type="ORF">ACG33_04150</name>
</gene>
<reference evidence="2 3" key="1">
    <citation type="submission" date="2015-06" db="EMBL/GenBank/DDBJ databases">
        <title>A Comprehensive Approach to Explore the Metabolic and Phylogenetic Diversity of Bacterial Steroid Degradation in the Environment: Testosterone as an Example.</title>
        <authorList>
            <person name="Yang F.-C."/>
            <person name="Chen Y.-L."/>
            <person name="Yu C.-P."/>
            <person name="Tang S.-L."/>
            <person name="Wang P.-H."/>
            <person name="Ismail W."/>
            <person name="Wang C.-H."/>
            <person name="Yang C.-Y."/>
            <person name="Chiang Y.-R."/>
        </authorList>
    </citation>
    <scope>NUCLEOTIDE SEQUENCE [LARGE SCALE GENOMIC DNA]</scope>
    <source>
        <strain evidence="2 3">DSM 18526</strain>
    </source>
</reference>
<dbReference type="EMBL" id="CP011971">
    <property type="protein sequence ID" value="AMN46311.1"/>
    <property type="molecule type" value="Genomic_DNA"/>
</dbReference>
<dbReference type="InterPro" id="IPR055199">
    <property type="entry name" value="Hda_lid"/>
</dbReference>
<dbReference type="PANTHER" id="PTHR30050">
    <property type="entry name" value="CHROMOSOMAL REPLICATION INITIATOR PROTEIN DNAA"/>
    <property type="match status" value="1"/>
</dbReference>
<dbReference type="GO" id="GO:0032297">
    <property type="term" value="P:negative regulation of DNA-templated DNA replication initiation"/>
    <property type="evidence" value="ECO:0007669"/>
    <property type="project" value="InterPro"/>
</dbReference>
<feature type="domain" description="Hda lid" evidence="1">
    <location>
        <begin position="176"/>
        <end position="239"/>
    </location>
</feature>
<dbReference type="KEGG" id="sdf:ACG33_04150"/>
<accession>A0A127F9K0</accession>
<dbReference type="STRING" id="465721.ACG33_04150"/>
<dbReference type="Proteomes" id="UP000070250">
    <property type="component" value="Chromosome"/>
</dbReference>
<evidence type="ECO:0000313" key="3">
    <source>
        <dbReference type="Proteomes" id="UP000070250"/>
    </source>
</evidence>
<proteinExistence type="predicted"/>
<dbReference type="Pfam" id="PF22688">
    <property type="entry name" value="Hda_lid"/>
    <property type="match status" value="1"/>
</dbReference>
<sequence>MDDESLRMDRGQLPLQVQLRDASVFSSYYAGRNRSIVDALRSLDALRSSANKATTCIFLQGAVSLGKTHLLQALCAGDGDGGPAAYIPLRLSVELGEEFLSGYGEYPLVCLDDVEAIAGDKGWERALFRLHQELEEQGGRMVVSGCQPPAALGFRLRDLASRLNGGLVLSLRPLSEQEQLAALQLRAQLRGFELPEETGWFLLRRLPRDMASLCAFLDKLDVASLIAQRRLTVPFVRDVIERMP</sequence>
<evidence type="ECO:0000313" key="2">
    <source>
        <dbReference type="EMBL" id="AMN46311.1"/>
    </source>
</evidence>
<dbReference type="AlphaFoldDB" id="A0A127F9K0"/>
<protein>
    <recommendedName>
        <fullName evidence="1">Hda lid domain-containing protein</fullName>
    </recommendedName>
</protein>
<dbReference type="InterPro" id="IPR027417">
    <property type="entry name" value="P-loop_NTPase"/>
</dbReference>
<dbReference type="PATRIC" id="fig|465721.4.peg.889"/>
<dbReference type="Gene3D" id="3.40.50.300">
    <property type="entry name" value="P-loop containing nucleotide triphosphate hydrolases"/>
    <property type="match status" value="1"/>
</dbReference>
<dbReference type="GO" id="GO:0006270">
    <property type="term" value="P:DNA replication initiation"/>
    <property type="evidence" value="ECO:0007669"/>
    <property type="project" value="TreeGrafter"/>
</dbReference>
<organism evidence="2 3">
    <name type="scientific">Steroidobacter denitrificans</name>
    <dbReference type="NCBI Taxonomy" id="465721"/>
    <lineage>
        <taxon>Bacteria</taxon>
        <taxon>Pseudomonadati</taxon>
        <taxon>Pseudomonadota</taxon>
        <taxon>Gammaproteobacteria</taxon>
        <taxon>Steroidobacterales</taxon>
        <taxon>Steroidobacteraceae</taxon>
        <taxon>Steroidobacter</taxon>
    </lineage>
</organism>
<dbReference type="OrthoDB" id="9784878at2"/>
<dbReference type="NCBIfam" id="TIGR03420">
    <property type="entry name" value="DnaA_homol_Hda"/>
    <property type="match status" value="1"/>
</dbReference>
<dbReference type="Gene3D" id="1.10.8.60">
    <property type="match status" value="1"/>
</dbReference>
<evidence type="ECO:0000259" key="1">
    <source>
        <dbReference type="Pfam" id="PF22688"/>
    </source>
</evidence>
<dbReference type="InterPro" id="IPR017788">
    <property type="entry name" value="Hda"/>
</dbReference>
<dbReference type="RefSeq" id="WP_066918961.1">
    <property type="nucleotide sequence ID" value="NZ_CP011971.1"/>
</dbReference>
<keyword evidence="3" id="KW-1185">Reference proteome</keyword>
<dbReference type="PANTHER" id="PTHR30050:SF5">
    <property type="entry name" value="DNAA REGULATORY INACTIVATOR HDA"/>
    <property type="match status" value="1"/>
</dbReference>
<dbReference type="SUPFAM" id="SSF52540">
    <property type="entry name" value="P-loop containing nucleoside triphosphate hydrolases"/>
    <property type="match status" value="1"/>
</dbReference>